<comment type="function">
    <text evidence="12">Hydrolyzes 6-aminopenicillinic acid and 7-aminocephalosporanic acid (ACA) derivatives.</text>
</comment>
<evidence type="ECO:0000256" key="2">
    <source>
        <dbReference type="ARBA" id="ARBA00004613"/>
    </source>
</evidence>
<comment type="subcellular location">
    <subcellularLocation>
        <location evidence="2 12">Secreted</location>
    </subcellularLocation>
</comment>
<keyword evidence="9" id="KW-1015">Disulfide bond</keyword>
<evidence type="ECO:0000256" key="10">
    <source>
        <dbReference type="ARBA" id="ARBA00023251"/>
    </source>
</evidence>
<evidence type="ECO:0000256" key="12">
    <source>
        <dbReference type="RuleBase" id="RU366075"/>
    </source>
</evidence>
<comment type="catalytic activity">
    <reaction evidence="1 12">
        <text>a beta-lactam + H2O = a substituted beta-amino acid</text>
        <dbReference type="Rhea" id="RHEA:20401"/>
        <dbReference type="ChEBI" id="CHEBI:15377"/>
        <dbReference type="ChEBI" id="CHEBI:35627"/>
        <dbReference type="ChEBI" id="CHEBI:140347"/>
        <dbReference type="EC" id="3.5.2.6"/>
    </reaction>
</comment>
<dbReference type="SMART" id="SM00671">
    <property type="entry name" value="SEL1"/>
    <property type="match status" value="3"/>
</dbReference>
<dbReference type="EMBL" id="ASYS01000198">
    <property type="protein sequence ID" value="EQD97536.1"/>
    <property type="molecule type" value="Genomic_DNA"/>
</dbReference>
<organism evidence="13 14">
    <name type="scientific">Helicobacter pylori PZ5024</name>
    <dbReference type="NCBI Taxonomy" id="1337391"/>
    <lineage>
        <taxon>Bacteria</taxon>
        <taxon>Pseudomonadati</taxon>
        <taxon>Campylobacterota</taxon>
        <taxon>Epsilonproteobacteria</taxon>
        <taxon>Campylobacterales</taxon>
        <taxon>Helicobacteraceae</taxon>
        <taxon>Helicobacter</taxon>
    </lineage>
</organism>
<dbReference type="AlphaFoldDB" id="T2SXT1"/>
<name>T2SXT1_HELPX</name>
<dbReference type="Pfam" id="PF08238">
    <property type="entry name" value="Sel1"/>
    <property type="match status" value="3"/>
</dbReference>
<dbReference type="Gene3D" id="1.25.40.10">
    <property type="entry name" value="Tetratricopeptide repeat domain"/>
    <property type="match status" value="1"/>
</dbReference>
<evidence type="ECO:0000256" key="3">
    <source>
        <dbReference type="ARBA" id="ARBA00008486"/>
    </source>
</evidence>
<dbReference type="InterPro" id="IPR019734">
    <property type="entry name" value="TPR_rpt"/>
</dbReference>
<gene>
    <name evidence="13" type="ORF">L931_05045</name>
</gene>
<keyword evidence="8 11" id="KW-0802">TPR repeat</keyword>
<evidence type="ECO:0000256" key="9">
    <source>
        <dbReference type="ARBA" id="ARBA00023157"/>
    </source>
</evidence>
<keyword evidence="5 12" id="KW-0964">Secreted</keyword>
<proteinExistence type="inferred from homology"/>
<evidence type="ECO:0000256" key="11">
    <source>
        <dbReference type="PROSITE-ProRule" id="PRU00339"/>
    </source>
</evidence>
<dbReference type="Proteomes" id="UP000015645">
    <property type="component" value="Unassembled WGS sequence"/>
</dbReference>
<dbReference type="SUPFAM" id="SSF81901">
    <property type="entry name" value="HCP-like"/>
    <property type="match status" value="1"/>
</dbReference>
<comment type="caution">
    <text evidence="13">The sequence shown here is derived from an EMBL/GenBank/DDBJ whole genome shotgun (WGS) entry which is preliminary data.</text>
</comment>
<sequence>MLENVKKSLFRVLCLGALCLGGLMAEQDPKELVGLGAKSYKEQDFTQAKKYFEKACDLKENSGCFNLGVLYYQGQGVEKNLKKAASFYAKACDLNYSNGCHLLGNLYYSGQGVSQNTNKALQYYSKACDLKYAEGCASLGGIYHDGKVVT</sequence>
<dbReference type="EC" id="3.5.2.6" evidence="4 12"/>
<evidence type="ECO:0000256" key="7">
    <source>
        <dbReference type="ARBA" id="ARBA00022801"/>
    </source>
</evidence>
<evidence type="ECO:0000313" key="13">
    <source>
        <dbReference type="EMBL" id="EQD97536.1"/>
    </source>
</evidence>
<evidence type="ECO:0000256" key="4">
    <source>
        <dbReference type="ARBA" id="ARBA00012865"/>
    </source>
</evidence>
<dbReference type="GO" id="GO:0046677">
    <property type="term" value="P:response to antibiotic"/>
    <property type="evidence" value="ECO:0007669"/>
    <property type="project" value="UniProtKB-KW"/>
</dbReference>
<keyword evidence="6" id="KW-0677">Repeat</keyword>
<evidence type="ECO:0000313" key="14">
    <source>
        <dbReference type="Proteomes" id="UP000015645"/>
    </source>
</evidence>
<dbReference type="GO" id="GO:0005576">
    <property type="term" value="C:extracellular region"/>
    <property type="evidence" value="ECO:0007669"/>
    <property type="project" value="UniProtKB-SubCell"/>
</dbReference>
<dbReference type="PROSITE" id="PS50005">
    <property type="entry name" value="TPR"/>
    <property type="match status" value="1"/>
</dbReference>
<protein>
    <recommendedName>
        <fullName evidence="4 12">Beta-lactamase</fullName>
        <ecNumber evidence="4 12">3.5.2.6</ecNumber>
    </recommendedName>
</protein>
<evidence type="ECO:0000256" key="6">
    <source>
        <dbReference type="ARBA" id="ARBA00022737"/>
    </source>
</evidence>
<feature type="repeat" description="TPR" evidence="11">
    <location>
        <begin position="29"/>
        <end position="62"/>
    </location>
</feature>
<evidence type="ECO:0000256" key="1">
    <source>
        <dbReference type="ARBA" id="ARBA00001526"/>
    </source>
</evidence>
<evidence type="ECO:0000256" key="5">
    <source>
        <dbReference type="ARBA" id="ARBA00022525"/>
    </source>
</evidence>
<dbReference type="GO" id="GO:0008800">
    <property type="term" value="F:beta-lactamase activity"/>
    <property type="evidence" value="ECO:0007669"/>
    <property type="project" value="UniProtKB-UniRule"/>
</dbReference>
<dbReference type="InterPro" id="IPR011990">
    <property type="entry name" value="TPR-like_helical_dom_sf"/>
</dbReference>
<dbReference type="InterPro" id="IPR040239">
    <property type="entry name" value="HcpB-like"/>
</dbReference>
<dbReference type="PANTHER" id="PTHR13891:SF1">
    <property type="entry name" value="CYTOCHROME C OXIDASE ASSEMBLY FACTOR 7"/>
    <property type="match status" value="1"/>
</dbReference>
<evidence type="ECO:0000256" key="8">
    <source>
        <dbReference type="ARBA" id="ARBA00022803"/>
    </source>
</evidence>
<dbReference type="InterPro" id="IPR006597">
    <property type="entry name" value="Sel1-like"/>
</dbReference>
<reference evidence="13 14" key="1">
    <citation type="journal article" date="2013" name="Genome Announc.">
        <title>Draft Genome Sequences of Helicobacter pylori Strains Isolated from Regions of Low and High Gastric Cancer Risk in Colombia.</title>
        <authorList>
            <person name="Sheh A."/>
            <person name="Piazuelo M.B."/>
            <person name="Wilson K.T."/>
            <person name="Correa P."/>
            <person name="Fox J.G."/>
        </authorList>
    </citation>
    <scope>NUCLEOTIDE SEQUENCE [LARGE SCALE GENOMIC DNA]</scope>
    <source>
        <strain evidence="13 14">PZ5024</strain>
    </source>
</reference>
<comment type="similarity">
    <text evidence="3 12">Belongs to the hcp beta-lactamase family.</text>
</comment>
<accession>T2SXT1</accession>
<keyword evidence="7 12" id="KW-0378">Hydrolase</keyword>
<keyword evidence="10" id="KW-0046">Antibiotic resistance</keyword>
<feature type="non-terminal residue" evidence="13">
    <location>
        <position position="150"/>
    </location>
</feature>
<dbReference type="PANTHER" id="PTHR13891">
    <property type="entry name" value="CYTOCHROME C OXIDASE ASSEMBLY FACTOR 7"/>
    <property type="match status" value="1"/>
</dbReference>